<dbReference type="HOGENOM" id="CLU_1771402_0_0_1"/>
<organism evidence="1 2">
    <name type="scientific">Theobroma cacao</name>
    <name type="common">Cacao</name>
    <name type="synonym">Cocoa</name>
    <dbReference type="NCBI Taxonomy" id="3641"/>
    <lineage>
        <taxon>Eukaryota</taxon>
        <taxon>Viridiplantae</taxon>
        <taxon>Streptophyta</taxon>
        <taxon>Embryophyta</taxon>
        <taxon>Tracheophyta</taxon>
        <taxon>Spermatophyta</taxon>
        <taxon>Magnoliopsida</taxon>
        <taxon>eudicotyledons</taxon>
        <taxon>Gunneridae</taxon>
        <taxon>Pentapetalae</taxon>
        <taxon>rosids</taxon>
        <taxon>malvids</taxon>
        <taxon>Malvales</taxon>
        <taxon>Malvaceae</taxon>
        <taxon>Byttnerioideae</taxon>
        <taxon>Theobroma</taxon>
    </lineage>
</organism>
<sequence>MEAHNICSGAIVAQVLTGKDNYENWRACIKNYLFVKDLWDVVEQTSEPPQQEEGDGADFKAWRKRNVSALHAIQISCDPIMLSHIRNMTTAKDAWNTLAQVCQLPMPQDAPQITEDASQIIEEAPQITEDAPQIVEDAPQIPGGWWR</sequence>
<dbReference type="Pfam" id="PF14223">
    <property type="entry name" value="Retrotran_gag_2"/>
    <property type="match status" value="1"/>
</dbReference>
<dbReference type="EMBL" id="CM001881">
    <property type="protein sequence ID" value="EOY20787.1"/>
    <property type="molecule type" value="Genomic_DNA"/>
</dbReference>
<dbReference type="AlphaFoldDB" id="A0A061FV97"/>
<protein>
    <submittedName>
        <fullName evidence="1">Uncharacterized protein</fullName>
    </submittedName>
</protein>
<keyword evidence="2" id="KW-1185">Reference proteome</keyword>
<dbReference type="InParanoid" id="A0A061FV97"/>
<reference evidence="1 2" key="1">
    <citation type="journal article" date="2013" name="Genome Biol.">
        <title>The genome sequence of the most widely cultivated cacao type and its use to identify candidate genes regulating pod color.</title>
        <authorList>
            <person name="Motamayor J.C."/>
            <person name="Mockaitis K."/>
            <person name="Schmutz J."/>
            <person name="Haiminen N."/>
            <person name="Iii D.L."/>
            <person name="Cornejo O."/>
            <person name="Findley S.D."/>
            <person name="Zheng P."/>
            <person name="Utro F."/>
            <person name="Royaert S."/>
            <person name="Saski C."/>
            <person name="Jenkins J."/>
            <person name="Podicheti R."/>
            <person name="Zhao M."/>
            <person name="Scheffler B.E."/>
            <person name="Stack J.C."/>
            <person name="Feltus F.A."/>
            <person name="Mustiga G.M."/>
            <person name="Amores F."/>
            <person name="Phillips W."/>
            <person name="Marelli J.P."/>
            <person name="May G.D."/>
            <person name="Shapiro H."/>
            <person name="Ma J."/>
            <person name="Bustamante C.D."/>
            <person name="Schnell R.J."/>
            <person name="Main D."/>
            <person name="Gilbert D."/>
            <person name="Parida L."/>
            <person name="Kuhn D.N."/>
        </authorList>
    </citation>
    <scope>NUCLEOTIDE SEQUENCE [LARGE SCALE GENOMIC DNA]</scope>
    <source>
        <strain evidence="2">cv. Matina 1-6</strain>
    </source>
</reference>
<evidence type="ECO:0000313" key="2">
    <source>
        <dbReference type="Proteomes" id="UP000026915"/>
    </source>
</evidence>
<evidence type="ECO:0000313" key="1">
    <source>
        <dbReference type="EMBL" id="EOY20787.1"/>
    </source>
</evidence>
<dbReference type="eggNOG" id="ENOG502SBZ9">
    <property type="taxonomic scope" value="Eukaryota"/>
</dbReference>
<gene>
    <name evidence="1" type="ORF">TCM_012126</name>
</gene>
<accession>A0A061FV97</accession>
<dbReference type="Gramene" id="EOY20787">
    <property type="protein sequence ID" value="EOY20787"/>
    <property type="gene ID" value="TCM_012126"/>
</dbReference>
<proteinExistence type="predicted"/>
<dbReference type="OMA" id="VIQISCE"/>
<dbReference type="Proteomes" id="UP000026915">
    <property type="component" value="Chromosome 3"/>
</dbReference>
<name>A0A061FV97_THECC</name>